<dbReference type="PANTHER" id="PTHR14552:SF21">
    <property type="entry name" value="DCTP PYROPHOSPHATASE 1"/>
    <property type="match status" value="1"/>
</dbReference>
<dbReference type="GO" id="GO:0047429">
    <property type="term" value="F:nucleoside triphosphate diphosphatase activity"/>
    <property type="evidence" value="ECO:0007669"/>
    <property type="project" value="InterPro"/>
</dbReference>
<keyword evidence="1" id="KW-0472">Membrane</keyword>
<proteinExistence type="predicted"/>
<reference evidence="2" key="1">
    <citation type="submission" date="2021-01" db="EMBL/GenBank/DDBJ databases">
        <authorList>
            <person name="Corre E."/>
            <person name="Pelletier E."/>
            <person name="Niang G."/>
            <person name="Scheremetjew M."/>
            <person name="Finn R."/>
            <person name="Kale V."/>
            <person name="Holt S."/>
            <person name="Cochrane G."/>
            <person name="Meng A."/>
            <person name="Brown T."/>
            <person name="Cohen L."/>
        </authorList>
    </citation>
    <scope>NUCLEOTIDE SEQUENCE</scope>
    <source>
        <strain evidence="2">CCCM811</strain>
    </source>
</reference>
<organism evidence="2">
    <name type="scientific">Lotharella globosa</name>
    <dbReference type="NCBI Taxonomy" id="91324"/>
    <lineage>
        <taxon>Eukaryota</taxon>
        <taxon>Sar</taxon>
        <taxon>Rhizaria</taxon>
        <taxon>Cercozoa</taxon>
        <taxon>Chlorarachniophyceae</taxon>
        <taxon>Lotharella</taxon>
    </lineage>
</organism>
<feature type="transmembrane region" description="Helical" evidence="1">
    <location>
        <begin position="158"/>
        <end position="178"/>
    </location>
</feature>
<name>A0A7S3ZA40_9EUKA</name>
<dbReference type="CDD" id="cd11537">
    <property type="entry name" value="NTP-PPase_RS21-C6_like"/>
    <property type="match status" value="1"/>
</dbReference>
<keyword evidence="1" id="KW-1133">Transmembrane helix</keyword>
<dbReference type="AlphaFoldDB" id="A0A7S3ZA40"/>
<accession>A0A7S3ZA40</accession>
<dbReference type="Pfam" id="PF12643">
    <property type="entry name" value="MazG-like"/>
    <property type="match status" value="1"/>
</dbReference>
<evidence type="ECO:0000256" key="1">
    <source>
        <dbReference type="SAM" id="Phobius"/>
    </source>
</evidence>
<dbReference type="EMBL" id="HBIV01040457">
    <property type="protein sequence ID" value="CAE0676903.1"/>
    <property type="molecule type" value="Transcribed_RNA"/>
</dbReference>
<gene>
    <name evidence="2" type="ORF">LGLO00237_LOCUS28682</name>
</gene>
<dbReference type="Gene3D" id="1.10.287.1080">
    <property type="entry name" value="MazG-like"/>
    <property type="match status" value="1"/>
</dbReference>
<evidence type="ECO:0000313" key="2">
    <source>
        <dbReference type="EMBL" id="CAE0676903.1"/>
    </source>
</evidence>
<dbReference type="GO" id="GO:0009143">
    <property type="term" value="P:nucleoside triphosphate catabolic process"/>
    <property type="evidence" value="ECO:0007669"/>
    <property type="project" value="InterPro"/>
</dbReference>
<protein>
    <submittedName>
        <fullName evidence="2">Uncharacterized protein</fullName>
    </submittedName>
</protein>
<keyword evidence="1" id="KW-0812">Transmembrane</keyword>
<dbReference type="PANTHER" id="PTHR14552">
    <property type="match status" value="1"/>
</dbReference>
<dbReference type="SUPFAM" id="SSF101386">
    <property type="entry name" value="all-alpha NTP pyrophosphatases"/>
    <property type="match status" value="1"/>
</dbReference>
<sequence>MATIYKGFKQGVSLEDLRERLRKFAEDRDWNQFHTPRNVLLALVGEVGELSEIFQWRGEVRPGIPEFKDEEKVHLGEELSDVLLYLIRLADRCNIDLAQAALKKLEKNAKKYPADLSKGKSDKYTAYNKEENKADGNEARATLKAEAPNTIKTAHTSYGQLLVVAFAAFIYVVIYLAVEH</sequence>
<dbReference type="InterPro" id="IPR025984">
    <property type="entry name" value="DCTPP"/>
</dbReference>